<gene>
    <name evidence="3" type="ORF">KFL_000120490</name>
</gene>
<dbReference type="InterPro" id="IPR036865">
    <property type="entry name" value="CRAL-TRIO_dom_sf"/>
</dbReference>
<dbReference type="InterPro" id="IPR036273">
    <property type="entry name" value="CRAL/TRIO_N_dom_sf"/>
</dbReference>
<dbReference type="STRING" id="105231.A0A1Y1HKD2"/>
<dbReference type="AlphaFoldDB" id="A0A1Y1HKD2"/>
<evidence type="ECO:0000313" key="3">
    <source>
        <dbReference type="EMBL" id="GAQ78403.1"/>
    </source>
</evidence>
<evidence type="ECO:0000313" key="4">
    <source>
        <dbReference type="Proteomes" id="UP000054558"/>
    </source>
</evidence>
<keyword evidence="4" id="KW-1185">Reference proteome</keyword>
<dbReference type="SUPFAM" id="SSF52087">
    <property type="entry name" value="CRAL/TRIO domain"/>
    <property type="match status" value="1"/>
</dbReference>
<dbReference type="EMBL" id="DF236961">
    <property type="protein sequence ID" value="GAQ78403.1"/>
    <property type="molecule type" value="Genomic_DNA"/>
</dbReference>
<proteinExistence type="predicted"/>
<reference evidence="3 4" key="1">
    <citation type="journal article" date="2014" name="Nat. Commun.">
        <title>Klebsormidium flaccidum genome reveals primary factors for plant terrestrial adaptation.</title>
        <authorList>
            <person name="Hori K."/>
            <person name="Maruyama F."/>
            <person name="Fujisawa T."/>
            <person name="Togashi T."/>
            <person name="Yamamoto N."/>
            <person name="Seo M."/>
            <person name="Sato S."/>
            <person name="Yamada T."/>
            <person name="Mori H."/>
            <person name="Tajima N."/>
            <person name="Moriyama T."/>
            <person name="Ikeuchi M."/>
            <person name="Watanabe M."/>
            <person name="Wada H."/>
            <person name="Kobayashi K."/>
            <person name="Saito M."/>
            <person name="Masuda T."/>
            <person name="Sasaki-Sekimoto Y."/>
            <person name="Mashiguchi K."/>
            <person name="Awai K."/>
            <person name="Shimojima M."/>
            <person name="Masuda S."/>
            <person name="Iwai M."/>
            <person name="Nobusawa T."/>
            <person name="Narise T."/>
            <person name="Kondo S."/>
            <person name="Saito H."/>
            <person name="Sato R."/>
            <person name="Murakawa M."/>
            <person name="Ihara Y."/>
            <person name="Oshima-Yamada Y."/>
            <person name="Ohtaka K."/>
            <person name="Satoh M."/>
            <person name="Sonobe K."/>
            <person name="Ishii M."/>
            <person name="Ohtani R."/>
            <person name="Kanamori-Sato M."/>
            <person name="Honoki R."/>
            <person name="Miyazaki D."/>
            <person name="Mochizuki H."/>
            <person name="Umetsu J."/>
            <person name="Higashi K."/>
            <person name="Shibata D."/>
            <person name="Kamiya Y."/>
            <person name="Sato N."/>
            <person name="Nakamura Y."/>
            <person name="Tabata S."/>
            <person name="Ida S."/>
            <person name="Kurokawa K."/>
            <person name="Ohta H."/>
        </authorList>
    </citation>
    <scope>NUCLEOTIDE SEQUENCE [LARGE SCALE GENOMIC DNA]</scope>
    <source>
        <strain evidence="3 4">NIES-2285</strain>
    </source>
</reference>
<dbReference type="OrthoDB" id="1434354at2759"/>
<dbReference type="InterPro" id="IPR011074">
    <property type="entry name" value="CRAL/TRIO_N_dom"/>
</dbReference>
<sequence>MEELAASAAKVGPDPHTDAGRAPMPNTPAPALNAALESHVEGSRLSETEKKTLSQMRAAVIEQGALEEDFDNPSLVRFLKARDWNVKKASKLFMNHLNWRQEFVPHGYIRDEDIPNELAAEKLYLQGFDKLGRPLSLTMVRKHDAAKRNLEEFQRLLVYGSDKAIARMPPGVEQFVGLLDLTGIGYKNMDTGALRFLFDFLQGFYPERLGFLIMLNAPSAFGMVWKVVSPFIHQKTRDKLVFCNHKTLVDKVVPKYFELDQVPVEYGGTGKLVRIQDQKFPGWPPELPAYVKRAQASGKGPDIDSPFA</sequence>
<dbReference type="SMART" id="SM01100">
    <property type="entry name" value="CRAL_TRIO_N"/>
    <property type="match status" value="1"/>
</dbReference>
<protein>
    <recommendedName>
        <fullName evidence="2">CRAL-TRIO domain-containing protein</fullName>
    </recommendedName>
</protein>
<organism evidence="3 4">
    <name type="scientific">Klebsormidium nitens</name>
    <name type="common">Green alga</name>
    <name type="synonym">Ulothrix nitens</name>
    <dbReference type="NCBI Taxonomy" id="105231"/>
    <lineage>
        <taxon>Eukaryota</taxon>
        <taxon>Viridiplantae</taxon>
        <taxon>Streptophyta</taxon>
        <taxon>Klebsormidiophyceae</taxon>
        <taxon>Klebsormidiales</taxon>
        <taxon>Klebsormidiaceae</taxon>
        <taxon>Klebsormidium</taxon>
    </lineage>
</organism>
<dbReference type="PANTHER" id="PTHR46277:SF3">
    <property type="entry name" value="BINDING PROTEIN, PUTATIVE-RELATED"/>
    <property type="match status" value="1"/>
</dbReference>
<dbReference type="PANTHER" id="PTHR46277">
    <property type="entry name" value="OS03G0850700 PROTEIN"/>
    <property type="match status" value="1"/>
</dbReference>
<accession>A0A1Y1HKD2</accession>
<dbReference type="PROSITE" id="PS50191">
    <property type="entry name" value="CRAL_TRIO"/>
    <property type="match status" value="1"/>
</dbReference>
<name>A0A1Y1HKD2_KLENI</name>
<dbReference type="InterPro" id="IPR001251">
    <property type="entry name" value="CRAL-TRIO_dom"/>
</dbReference>
<feature type="region of interest" description="Disordered" evidence="1">
    <location>
        <begin position="1"/>
        <end position="31"/>
    </location>
</feature>
<dbReference type="CDD" id="cd00170">
    <property type="entry name" value="SEC14"/>
    <property type="match status" value="1"/>
</dbReference>
<dbReference type="SMART" id="SM00516">
    <property type="entry name" value="SEC14"/>
    <property type="match status" value="1"/>
</dbReference>
<evidence type="ECO:0000259" key="2">
    <source>
        <dbReference type="PROSITE" id="PS50191"/>
    </source>
</evidence>
<dbReference type="Gene3D" id="3.40.525.10">
    <property type="entry name" value="CRAL-TRIO lipid binding domain"/>
    <property type="match status" value="1"/>
</dbReference>
<dbReference type="OMA" id="WRVEYGV"/>
<feature type="domain" description="CRAL-TRIO" evidence="2">
    <location>
        <begin position="111"/>
        <end position="274"/>
    </location>
</feature>
<dbReference type="Pfam" id="PF00650">
    <property type="entry name" value="CRAL_TRIO"/>
    <property type="match status" value="1"/>
</dbReference>
<evidence type="ECO:0000256" key="1">
    <source>
        <dbReference type="SAM" id="MobiDB-lite"/>
    </source>
</evidence>
<dbReference type="Gene3D" id="1.10.8.20">
    <property type="entry name" value="N-terminal domain of phosphatidylinositol transfer protein sec14p"/>
    <property type="match status" value="1"/>
</dbReference>
<dbReference type="Pfam" id="PF03765">
    <property type="entry name" value="CRAL_TRIO_N"/>
    <property type="match status" value="1"/>
</dbReference>
<dbReference type="SUPFAM" id="SSF46938">
    <property type="entry name" value="CRAL/TRIO N-terminal domain"/>
    <property type="match status" value="1"/>
</dbReference>
<dbReference type="Proteomes" id="UP000054558">
    <property type="component" value="Unassembled WGS sequence"/>
</dbReference>